<dbReference type="Proteomes" id="UP000765891">
    <property type="component" value="Unassembled WGS sequence"/>
</dbReference>
<dbReference type="AlphaFoldDB" id="A0A8T4GTL4"/>
<evidence type="ECO:0000256" key="1">
    <source>
        <dbReference type="SAM" id="MobiDB-lite"/>
    </source>
</evidence>
<evidence type="ECO:0000313" key="2">
    <source>
        <dbReference type="EMBL" id="MBP1955167.1"/>
    </source>
</evidence>
<proteinExistence type="predicted"/>
<feature type="region of interest" description="Disordered" evidence="1">
    <location>
        <begin position="18"/>
        <end position="49"/>
    </location>
</feature>
<reference evidence="2" key="1">
    <citation type="submission" date="2021-03" db="EMBL/GenBank/DDBJ databases">
        <title>Genomic Encyclopedia of Type Strains, Phase IV (KMG-IV): sequencing the most valuable type-strain genomes for metagenomic binning, comparative biology and taxonomic classification.</title>
        <authorList>
            <person name="Goeker M."/>
        </authorList>
    </citation>
    <scope>NUCLEOTIDE SEQUENCE</scope>
    <source>
        <strain evidence="2">DSM 22443</strain>
    </source>
</reference>
<organism evidence="2 3">
    <name type="scientific">Halarchaeum rubridurum</name>
    <dbReference type="NCBI Taxonomy" id="489911"/>
    <lineage>
        <taxon>Archaea</taxon>
        <taxon>Methanobacteriati</taxon>
        <taxon>Methanobacteriota</taxon>
        <taxon>Stenosarchaea group</taxon>
        <taxon>Halobacteria</taxon>
        <taxon>Halobacteriales</taxon>
        <taxon>Halobacteriaceae</taxon>
    </lineage>
</organism>
<name>A0A8T4GTL4_9EURY</name>
<protein>
    <submittedName>
        <fullName evidence="2">Uncharacterized protein</fullName>
    </submittedName>
</protein>
<sequence length="49" mass="4964">MSTNRPTVGLDHLTVVPTNFDGGDADATDGDVARGDADAAEDATATDDE</sequence>
<gene>
    <name evidence="2" type="ORF">J2752_002079</name>
</gene>
<feature type="compositionally biased region" description="Acidic residues" evidence="1">
    <location>
        <begin position="38"/>
        <end position="49"/>
    </location>
</feature>
<dbReference type="RefSeq" id="WP_229732348.1">
    <property type="nucleotide sequence ID" value="NZ_BMOO01000004.1"/>
</dbReference>
<evidence type="ECO:0000313" key="3">
    <source>
        <dbReference type="Proteomes" id="UP000765891"/>
    </source>
</evidence>
<accession>A0A8T4GTL4</accession>
<comment type="caution">
    <text evidence="2">The sequence shown here is derived from an EMBL/GenBank/DDBJ whole genome shotgun (WGS) entry which is preliminary data.</text>
</comment>
<dbReference type="EMBL" id="JAGGKO010000003">
    <property type="protein sequence ID" value="MBP1955167.1"/>
    <property type="molecule type" value="Genomic_DNA"/>
</dbReference>